<dbReference type="GO" id="GO:0003824">
    <property type="term" value="F:catalytic activity"/>
    <property type="evidence" value="ECO:0007669"/>
    <property type="project" value="UniProtKB-ARBA"/>
</dbReference>
<dbReference type="Proteomes" id="UP000239210">
    <property type="component" value="Unassembled WGS sequence"/>
</dbReference>
<comment type="caution">
    <text evidence="2">The sequence shown here is derived from an EMBL/GenBank/DDBJ whole genome shotgun (WGS) entry which is preliminary data.</text>
</comment>
<dbReference type="InterPro" id="IPR050228">
    <property type="entry name" value="Carboxylesterase_BioH"/>
</dbReference>
<dbReference type="InterPro" id="IPR029058">
    <property type="entry name" value="AB_hydrolase_fold"/>
</dbReference>
<dbReference type="InterPro" id="IPR000073">
    <property type="entry name" value="AB_hydrolase_1"/>
</dbReference>
<dbReference type="SUPFAM" id="SSF53474">
    <property type="entry name" value="alpha/beta-Hydrolases"/>
    <property type="match status" value="1"/>
</dbReference>
<gene>
    <name evidence="2" type="ORF">LY71_102353</name>
</gene>
<evidence type="ECO:0000259" key="1">
    <source>
        <dbReference type="Pfam" id="PF00561"/>
    </source>
</evidence>
<dbReference type="PANTHER" id="PTHR43194">
    <property type="entry name" value="HYDROLASE ALPHA/BETA FOLD FAMILY"/>
    <property type="match status" value="1"/>
</dbReference>
<dbReference type="Gene3D" id="3.40.50.1820">
    <property type="entry name" value="alpha/beta hydrolase"/>
    <property type="match status" value="1"/>
</dbReference>
<proteinExistence type="predicted"/>
<feature type="domain" description="AB hydrolase-1" evidence="1">
    <location>
        <begin position="70"/>
        <end position="165"/>
    </location>
</feature>
<organism evidence="2 3">
    <name type="scientific">Geodermatophilus tzadiensis</name>
    <dbReference type="NCBI Taxonomy" id="1137988"/>
    <lineage>
        <taxon>Bacteria</taxon>
        <taxon>Bacillati</taxon>
        <taxon>Actinomycetota</taxon>
        <taxon>Actinomycetes</taxon>
        <taxon>Geodermatophilales</taxon>
        <taxon>Geodermatophilaceae</taxon>
        <taxon>Geodermatophilus</taxon>
    </lineage>
</organism>
<sequence>MSLSADACSRVPGAWTAARGRSTIAAMREPMTRVAIDSGHLETVVLGSGDPVALVPTALTADELLPLAQRLRDRFRVVHYHRRGYAGSSPATPPGSIAQDAGDCARLLAALGLQRVHVLGVSYSAAVALQVAADHPDVVRTLTLVEPPPVHGPGDAAFRAASADLLGDRQARGVEAAVDRFLTRMTGPDWRGQLDGVVPGSSAQVVRDGGTFLDVDVPALLDWPFDASTAARVRCPVLHVAGSDHGSLFDGVGELIRAWLPQADQVVVAGAGHDVALTHPEALLGVLVPFLTRHRIG</sequence>
<evidence type="ECO:0000313" key="2">
    <source>
        <dbReference type="EMBL" id="PRY51287.1"/>
    </source>
</evidence>
<protein>
    <submittedName>
        <fullName evidence="2">Pimeloyl-ACP methyl ester carboxylesterase</fullName>
    </submittedName>
</protein>
<reference evidence="2 3" key="1">
    <citation type="submission" date="2018-03" db="EMBL/GenBank/DDBJ databases">
        <title>Genomic Encyclopedia of Archaeal and Bacterial Type Strains, Phase II (KMG-II): from individual species to whole genera.</title>
        <authorList>
            <person name="Goeker M."/>
        </authorList>
    </citation>
    <scope>NUCLEOTIDE SEQUENCE [LARGE SCALE GENOMIC DNA]</scope>
    <source>
        <strain evidence="2 3">DSM 45416</strain>
    </source>
</reference>
<evidence type="ECO:0000313" key="3">
    <source>
        <dbReference type="Proteomes" id="UP000239210"/>
    </source>
</evidence>
<name>A0A2T0U042_9ACTN</name>
<accession>A0A2T0U042</accession>
<dbReference type="AlphaFoldDB" id="A0A2T0U042"/>
<dbReference type="PANTHER" id="PTHR43194:SF2">
    <property type="entry name" value="PEROXISOMAL MEMBRANE PROTEIN LPX1"/>
    <property type="match status" value="1"/>
</dbReference>
<dbReference type="EMBL" id="PVTG01000002">
    <property type="protein sequence ID" value="PRY51287.1"/>
    <property type="molecule type" value="Genomic_DNA"/>
</dbReference>
<dbReference type="Pfam" id="PF00561">
    <property type="entry name" value="Abhydrolase_1"/>
    <property type="match status" value="1"/>
</dbReference>
<keyword evidence="3" id="KW-1185">Reference proteome</keyword>